<dbReference type="SUPFAM" id="SSF74650">
    <property type="entry name" value="Galactose mutarotase-like"/>
    <property type="match status" value="1"/>
</dbReference>
<reference evidence="8 9" key="1">
    <citation type="submission" date="2019-05" db="EMBL/GenBank/DDBJ databases">
        <title>Mikania micrantha, genome provides insights into the molecular mechanism of rapid growth.</title>
        <authorList>
            <person name="Liu B."/>
        </authorList>
    </citation>
    <scope>NUCLEOTIDE SEQUENCE [LARGE SCALE GENOMIC DNA]</scope>
    <source>
        <strain evidence="8">NLD-2019</strain>
        <tissue evidence="8">Leaf</tissue>
    </source>
</reference>
<comment type="caution">
    <text evidence="8">The sequence shown here is derived from an EMBL/GenBank/DDBJ whole genome shotgun (WGS) entry which is preliminary data.</text>
</comment>
<evidence type="ECO:0000313" key="9">
    <source>
        <dbReference type="Proteomes" id="UP000326396"/>
    </source>
</evidence>
<evidence type="ECO:0000256" key="7">
    <source>
        <dbReference type="SAM" id="SignalP"/>
    </source>
</evidence>
<dbReference type="PANTHER" id="PTHR11122:SF13">
    <property type="entry name" value="GLUCOSE-6-PHOSPHATE 1-EPIMERASE"/>
    <property type="match status" value="1"/>
</dbReference>
<organism evidence="8 9">
    <name type="scientific">Mikania micrantha</name>
    <name type="common">bitter vine</name>
    <dbReference type="NCBI Taxonomy" id="192012"/>
    <lineage>
        <taxon>Eukaryota</taxon>
        <taxon>Viridiplantae</taxon>
        <taxon>Streptophyta</taxon>
        <taxon>Embryophyta</taxon>
        <taxon>Tracheophyta</taxon>
        <taxon>Spermatophyta</taxon>
        <taxon>Magnoliopsida</taxon>
        <taxon>eudicotyledons</taxon>
        <taxon>Gunneridae</taxon>
        <taxon>Pentapetalae</taxon>
        <taxon>asterids</taxon>
        <taxon>campanulids</taxon>
        <taxon>Asterales</taxon>
        <taxon>Asteraceae</taxon>
        <taxon>Asteroideae</taxon>
        <taxon>Heliantheae alliance</taxon>
        <taxon>Eupatorieae</taxon>
        <taxon>Mikania</taxon>
    </lineage>
</organism>
<dbReference type="CDD" id="cd09020">
    <property type="entry name" value="D-hex-6-P-epi_like"/>
    <property type="match status" value="1"/>
</dbReference>
<accession>A0A5N6M323</accession>
<dbReference type="InterPro" id="IPR025532">
    <property type="entry name" value="G6P_1-epimerase"/>
</dbReference>
<dbReference type="GO" id="GO:0005975">
    <property type="term" value="P:carbohydrate metabolic process"/>
    <property type="evidence" value="ECO:0007669"/>
    <property type="project" value="InterPro"/>
</dbReference>
<dbReference type="Gene3D" id="2.70.98.10">
    <property type="match status" value="1"/>
</dbReference>
<name>A0A5N6M323_9ASTR</name>
<evidence type="ECO:0000256" key="5">
    <source>
        <dbReference type="PIRNR" id="PIRNR016020"/>
    </source>
</evidence>
<comment type="similarity">
    <text evidence="2 5">Belongs to the glucose-6-phosphate 1-epimerase family.</text>
</comment>
<dbReference type="PANTHER" id="PTHR11122">
    <property type="entry name" value="APOSPORY-ASSOCIATED PROTEIN C-RELATED"/>
    <property type="match status" value="1"/>
</dbReference>
<feature type="active site" evidence="6">
    <location>
        <position position="291"/>
    </location>
</feature>
<dbReference type="Proteomes" id="UP000326396">
    <property type="component" value="Linkage Group LG7"/>
</dbReference>
<evidence type="ECO:0000256" key="3">
    <source>
        <dbReference type="ARBA" id="ARBA00012083"/>
    </source>
</evidence>
<keyword evidence="9" id="KW-1185">Reference proteome</keyword>
<feature type="signal peptide" evidence="7">
    <location>
        <begin position="1"/>
        <end position="23"/>
    </location>
</feature>
<dbReference type="GO" id="GO:0005737">
    <property type="term" value="C:cytoplasm"/>
    <property type="evidence" value="ECO:0007669"/>
    <property type="project" value="TreeGrafter"/>
</dbReference>
<dbReference type="AlphaFoldDB" id="A0A5N6M323"/>
<keyword evidence="7" id="KW-0732">Signal</keyword>
<dbReference type="InterPro" id="IPR011013">
    <property type="entry name" value="Gal_mutarotase_sf_dom"/>
</dbReference>
<gene>
    <name evidence="8" type="ORF">E3N88_36001</name>
</gene>
<dbReference type="OrthoDB" id="1659429at2759"/>
<feature type="active site" evidence="6">
    <location>
        <position position="190"/>
    </location>
</feature>
<evidence type="ECO:0000256" key="1">
    <source>
        <dbReference type="ARBA" id="ARBA00001096"/>
    </source>
</evidence>
<protein>
    <recommendedName>
        <fullName evidence="3 5">glucose-6-phosphate 1-epimerase</fullName>
        <ecNumber evidence="3 5">5.1.3.15</ecNumber>
    </recommendedName>
</protein>
<evidence type="ECO:0000256" key="4">
    <source>
        <dbReference type="ARBA" id="ARBA00023235"/>
    </source>
</evidence>
<evidence type="ECO:0000256" key="6">
    <source>
        <dbReference type="PIRSR" id="PIRSR016020-1"/>
    </source>
</evidence>
<keyword evidence="4 5" id="KW-0413">Isomerase</keyword>
<sequence>MMRLLHILILLSALVIYTQIVEASKTDNKSVNITKGINGLDKIILRQSHGSSVEVYLYGAHVTSWKNERGEELLFVSSKAIFSPPKAIRGGIPVIFPQFSNLGSLQSHGFARNRFWTIDNNPAPVKSEVVNGVFVDLLLKSTEEDLKIWPHRFEFRLRVTLKPGGDLMLTSHIKNTDADGKPFTFTFAHHTYFSVSNISEVEVKGLEKLDYLDNLKNRERYTEHGDTITIESEFDRIYLSTPPKITILDHEKRRIFEVKKYGLPDAVVWNPWAKTIVDLGANDYKYMVCVEAAAIEKPVTLKPGEVWNAKLELSTRH</sequence>
<dbReference type="InterPro" id="IPR008183">
    <property type="entry name" value="Aldose_1/G6P_1-epimerase"/>
</dbReference>
<dbReference type="EC" id="5.1.3.15" evidence="3 5"/>
<dbReference type="Pfam" id="PF01263">
    <property type="entry name" value="Aldose_epim"/>
    <property type="match status" value="1"/>
</dbReference>
<dbReference type="PIRSF" id="PIRSF016020">
    <property type="entry name" value="PHexose_mutarotase"/>
    <property type="match status" value="1"/>
</dbReference>
<evidence type="ECO:0000256" key="2">
    <source>
        <dbReference type="ARBA" id="ARBA00005866"/>
    </source>
</evidence>
<comment type="catalytic activity">
    <reaction evidence="1">
        <text>alpha-D-glucose 6-phosphate = beta-D-glucose 6-phosphate</text>
        <dbReference type="Rhea" id="RHEA:16249"/>
        <dbReference type="ChEBI" id="CHEBI:58225"/>
        <dbReference type="ChEBI" id="CHEBI:58247"/>
        <dbReference type="EC" id="5.1.3.15"/>
    </reaction>
</comment>
<proteinExistence type="inferred from homology"/>
<dbReference type="GO" id="GO:0030246">
    <property type="term" value="F:carbohydrate binding"/>
    <property type="evidence" value="ECO:0007669"/>
    <property type="project" value="UniProtKB-UniRule"/>
</dbReference>
<evidence type="ECO:0000313" key="8">
    <source>
        <dbReference type="EMBL" id="KAD3068121.1"/>
    </source>
</evidence>
<feature type="chain" id="PRO_5024306278" description="glucose-6-phosphate 1-epimerase" evidence="7">
    <location>
        <begin position="24"/>
        <end position="317"/>
    </location>
</feature>
<dbReference type="InterPro" id="IPR014718">
    <property type="entry name" value="GH-type_carb-bd"/>
</dbReference>
<dbReference type="GO" id="GO:0047938">
    <property type="term" value="F:glucose-6-phosphate 1-epimerase activity"/>
    <property type="evidence" value="ECO:0007669"/>
    <property type="project" value="UniProtKB-UniRule"/>
</dbReference>
<dbReference type="EMBL" id="SZYD01000017">
    <property type="protein sequence ID" value="KAD3068121.1"/>
    <property type="molecule type" value="Genomic_DNA"/>
</dbReference>